<keyword evidence="2 5" id="KW-0812">Transmembrane</keyword>
<feature type="transmembrane region" description="Helical" evidence="5">
    <location>
        <begin position="246"/>
        <end position="264"/>
    </location>
</feature>
<dbReference type="EMBL" id="LAEV01000592">
    <property type="protein sequence ID" value="KKA30020.1"/>
    <property type="molecule type" value="Genomic_DNA"/>
</dbReference>
<evidence type="ECO:0000256" key="2">
    <source>
        <dbReference type="ARBA" id="ARBA00022692"/>
    </source>
</evidence>
<proteinExistence type="predicted"/>
<dbReference type="Proteomes" id="UP000033483">
    <property type="component" value="Unassembled WGS sequence"/>
</dbReference>
<protein>
    <recommendedName>
        <fullName evidence="8">RTA1 domain protein</fullName>
    </recommendedName>
</protein>
<reference evidence="6 7" key="1">
    <citation type="submission" date="2015-03" db="EMBL/GenBank/DDBJ databases">
        <authorList>
            <person name="Radwan O."/>
            <person name="Al-Naeli F.A."/>
            <person name="Rendon G.A."/>
            <person name="Fields C."/>
        </authorList>
    </citation>
    <scope>NUCLEOTIDE SEQUENCE [LARGE SCALE GENOMIC DNA]</scope>
    <source>
        <strain evidence="6">CR-DP1</strain>
    </source>
</reference>
<accession>A0A0F4ZII1</accession>
<feature type="transmembrane region" description="Helical" evidence="5">
    <location>
        <begin position="54"/>
        <end position="75"/>
    </location>
</feature>
<dbReference type="Pfam" id="PF04479">
    <property type="entry name" value="RTA1"/>
    <property type="match status" value="1"/>
</dbReference>
<keyword evidence="3 5" id="KW-1133">Transmembrane helix</keyword>
<evidence type="ECO:0008006" key="8">
    <source>
        <dbReference type="Google" id="ProtNLM"/>
    </source>
</evidence>
<keyword evidence="4 5" id="KW-0472">Membrane</keyword>
<evidence type="ECO:0000256" key="3">
    <source>
        <dbReference type="ARBA" id="ARBA00022989"/>
    </source>
</evidence>
<name>A0A0F4ZII1_9PEZI</name>
<evidence type="ECO:0000256" key="4">
    <source>
        <dbReference type="ARBA" id="ARBA00023136"/>
    </source>
</evidence>
<evidence type="ECO:0000256" key="1">
    <source>
        <dbReference type="ARBA" id="ARBA00004141"/>
    </source>
</evidence>
<dbReference type="GO" id="GO:0000324">
    <property type="term" value="C:fungal-type vacuole"/>
    <property type="evidence" value="ECO:0007669"/>
    <property type="project" value="TreeGrafter"/>
</dbReference>
<dbReference type="GO" id="GO:0005886">
    <property type="term" value="C:plasma membrane"/>
    <property type="evidence" value="ECO:0007669"/>
    <property type="project" value="TreeGrafter"/>
</dbReference>
<dbReference type="PANTHER" id="PTHR31465">
    <property type="entry name" value="PROTEIN RTA1-RELATED"/>
    <property type="match status" value="1"/>
</dbReference>
<keyword evidence="7" id="KW-1185">Reference proteome</keyword>
<feature type="transmembrane region" description="Helical" evidence="5">
    <location>
        <begin position="82"/>
        <end position="104"/>
    </location>
</feature>
<comment type="caution">
    <text evidence="6">The sequence shown here is derived from an EMBL/GenBank/DDBJ whole genome shotgun (WGS) entry which is preliminary data.</text>
</comment>
<comment type="subcellular location">
    <subcellularLocation>
        <location evidence="1">Membrane</location>
        <topology evidence="1">Multi-pass membrane protein</topology>
    </subcellularLocation>
</comment>
<sequence length="352" mass="38984">MASNSSGFLALYNPYTMPSLSDNTTIWQAYCNNHSRSNICLDYINNYYEYRIELAPNIVFLAIYSISMTCFLATYAFTRRGLVFNFALAMGCACEMAGYIGRIISWQNQWNMNGFLIQIVCLTIGPAFMAAGIYLCLRRIVEIYGIENSHVAPQWYTNFFIPCDLLALTLQAAGGAWAAIALGDNENIDPGTNIMVGGLGVQVFTGTAFCVAGIAFIMRLRKRIRLLGPEAALNQNPADVAVRSTWYWKYFLLTLAVSAVMIVWRSSFRTAELSDGWSGPVTRYQGLFIGFEGVLISVVCVGLNIMNPSWCIGERLDGKGIKCFGGRKKAAATRERSDTKTSYSSGYPMTDV</sequence>
<feature type="transmembrane region" description="Helical" evidence="5">
    <location>
        <begin position="116"/>
        <end position="137"/>
    </location>
</feature>
<dbReference type="OrthoDB" id="4521223at2759"/>
<feature type="transmembrane region" description="Helical" evidence="5">
    <location>
        <begin position="194"/>
        <end position="217"/>
    </location>
</feature>
<feature type="transmembrane region" description="Helical" evidence="5">
    <location>
        <begin position="284"/>
        <end position="306"/>
    </location>
</feature>
<organism evidence="6 7">
    <name type="scientific">Thielaviopsis punctulata</name>
    <dbReference type="NCBI Taxonomy" id="72032"/>
    <lineage>
        <taxon>Eukaryota</taxon>
        <taxon>Fungi</taxon>
        <taxon>Dikarya</taxon>
        <taxon>Ascomycota</taxon>
        <taxon>Pezizomycotina</taxon>
        <taxon>Sordariomycetes</taxon>
        <taxon>Hypocreomycetidae</taxon>
        <taxon>Microascales</taxon>
        <taxon>Ceratocystidaceae</taxon>
        <taxon>Thielaviopsis</taxon>
    </lineage>
</organism>
<evidence type="ECO:0000313" key="7">
    <source>
        <dbReference type="Proteomes" id="UP000033483"/>
    </source>
</evidence>
<dbReference type="AlphaFoldDB" id="A0A0F4ZII1"/>
<evidence type="ECO:0000313" key="6">
    <source>
        <dbReference type="EMBL" id="KKA30020.1"/>
    </source>
</evidence>
<evidence type="ECO:0000256" key="5">
    <source>
        <dbReference type="SAM" id="Phobius"/>
    </source>
</evidence>
<feature type="transmembrane region" description="Helical" evidence="5">
    <location>
        <begin position="158"/>
        <end position="182"/>
    </location>
</feature>
<dbReference type="PANTHER" id="PTHR31465:SF7">
    <property type="entry name" value="SPHINGOID LONG-CHAIN BASE TRANSPORTER RSB1"/>
    <property type="match status" value="1"/>
</dbReference>
<gene>
    <name evidence="6" type="ORF">TD95_004328</name>
</gene>
<dbReference type="InterPro" id="IPR007568">
    <property type="entry name" value="RTA1"/>
</dbReference>